<reference evidence="4" key="1">
    <citation type="journal article" date="2020" name="Genome Biol.">
        <title>Gamete binning: chromosome-level and haplotype-resolved genome assembly enabled by high-throughput single-cell sequencing of gamete genomes.</title>
        <authorList>
            <person name="Campoy J.A."/>
            <person name="Sun H."/>
            <person name="Goel M."/>
            <person name="Jiao W.-B."/>
            <person name="Folz-Donahue K."/>
            <person name="Wang N."/>
            <person name="Rubio M."/>
            <person name="Liu C."/>
            <person name="Kukat C."/>
            <person name="Ruiz D."/>
            <person name="Huettel B."/>
            <person name="Schneeberger K."/>
        </authorList>
    </citation>
    <scope>NUCLEOTIDE SEQUENCE [LARGE SCALE GENOMIC DNA]</scope>
    <source>
        <strain evidence="4">cv. Rojo Pasion</strain>
    </source>
</reference>
<organism evidence="1 3">
    <name type="scientific">Prunus armeniaca</name>
    <name type="common">Apricot</name>
    <name type="synonym">Armeniaca vulgaris</name>
    <dbReference type="NCBI Taxonomy" id="36596"/>
    <lineage>
        <taxon>Eukaryota</taxon>
        <taxon>Viridiplantae</taxon>
        <taxon>Streptophyta</taxon>
        <taxon>Embryophyta</taxon>
        <taxon>Tracheophyta</taxon>
        <taxon>Spermatophyta</taxon>
        <taxon>Magnoliopsida</taxon>
        <taxon>eudicotyledons</taxon>
        <taxon>Gunneridae</taxon>
        <taxon>Pentapetalae</taxon>
        <taxon>rosids</taxon>
        <taxon>fabids</taxon>
        <taxon>Rosales</taxon>
        <taxon>Rosaceae</taxon>
        <taxon>Amygdaloideae</taxon>
        <taxon>Amygdaleae</taxon>
        <taxon>Prunus</taxon>
    </lineage>
</organism>
<evidence type="ECO:0000313" key="1">
    <source>
        <dbReference type="EMBL" id="CAB4263258.1"/>
    </source>
</evidence>
<reference evidence="1 3" key="2">
    <citation type="submission" date="2020-05" db="EMBL/GenBank/DDBJ databases">
        <authorList>
            <person name="Campoy J."/>
            <person name="Schneeberger K."/>
            <person name="Spophaly S."/>
        </authorList>
    </citation>
    <scope>NUCLEOTIDE SEQUENCE [LARGE SCALE GENOMIC DNA]</scope>
    <source>
        <strain evidence="1">PruArmRojPasFocal</strain>
    </source>
</reference>
<proteinExistence type="predicted"/>
<dbReference type="EMBL" id="CAEKKB010000001">
    <property type="protein sequence ID" value="CAB4293977.1"/>
    <property type="molecule type" value="Genomic_DNA"/>
</dbReference>
<dbReference type="AlphaFoldDB" id="A0A6J5TKZ7"/>
<gene>
    <name evidence="1" type="ORF">CURHAP_LOCUS3318</name>
    <name evidence="2" type="ORF">ORAREDHAP_LOCUS3522</name>
</gene>
<sequence length="123" mass="13856">MFAQGTRALFSLEETKSLTLCWKISLLAHIESSNQKERGRSRSVRLNLPPSFACHSLVLTRPSPPLLLTRSHHSCRPDLTMVTDQTSPLSLTRWLHRCLSNLTTVIDHDQVSTPTTRPINLGK</sequence>
<evidence type="ECO:0000313" key="4">
    <source>
        <dbReference type="Proteomes" id="UP000507245"/>
    </source>
</evidence>
<evidence type="ECO:0000313" key="2">
    <source>
        <dbReference type="EMBL" id="CAB4293977.1"/>
    </source>
</evidence>
<accession>A0A6J5TKZ7</accession>
<keyword evidence="4" id="KW-1185">Reference proteome</keyword>
<name>A0A6J5TKZ7_PRUAR</name>
<dbReference type="EMBL" id="CAEKDK010000001">
    <property type="protein sequence ID" value="CAB4263258.1"/>
    <property type="molecule type" value="Genomic_DNA"/>
</dbReference>
<dbReference type="Proteomes" id="UP000507222">
    <property type="component" value="Unassembled WGS sequence"/>
</dbReference>
<evidence type="ECO:0000313" key="3">
    <source>
        <dbReference type="Proteomes" id="UP000507222"/>
    </source>
</evidence>
<dbReference type="Proteomes" id="UP000507245">
    <property type="component" value="Unassembled WGS sequence"/>
</dbReference>
<protein>
    <submittedName>
        <fullName evidence="1">Uncharacterized protein</fullName>
    </submittedName>
</protein>